<dbReference type="RefSeq" id="WP_135501467.1">
    <property type="nucleotide sequence ID" value="NZ_JACHHE010000014.1"/>
</dbReference>
<gene>
    <name evidence="3" type="ORF">HNQ44_003333</name>
</gene>
<keyword evidence="1" id="KW-0238">DNA-binding</keyword>
<dbReference type="AlphaFoldDB" id="A0A7W8CUL9"/>
<dbReference type="OrthoDB" id="5243866at2"/>
<name>A0A7W8CUL9_9BACL</name>
<accession>A0A7W8CUL9</accession>
<evidence type="ECO:0000256" key="1">
    <source>
        <dbReference type="ARBA" id="ARBA00023125"/>
    </source>
</evidence>
<dbReference type="InterPro" id="IPR003313">
    <property type="entry name" value="AraC-bd"/>
</dbReference>
<dbReference type="Proteomes" id="UP000525923">
    <property type="component" value="Unassembled WGS sequence"/>
</dbReference>
<dbReference type="InterPro" id="IPR014710">
    <property type="entry name" value="RmlC-like_jellyroll"/>
</dbReference>
<dbReference type="Gene3D" id="2.60.120.10">
    <property type="entry name" value="Jelly Rolls"/>
    <property type="match status" value="1"/>
</dbReference>
<dbReference type="Pfam" id="PF02311">
    <property type="entry name" value="AraC_binding"/>
    <property type="match status" value="1"/>
</dbReference>
<reference evidence="3 4" key="1">
    <citation type="submission" date="2020-08" db="EMBL/GenBank/DDBJ databases">
        <title>Genomic Encyclopedia of Type Strains, Phase IV (KMG-IV): sequencing the most valuable type-strain genomes for metagenomic binning, comparative biology and taxonomic classification.</title>
        <authorList>
            <person name="Goeker M."/>
        </authorList>
    </citation>
    <scope>NUCLEOTIDE SEQUENCE [LARGE SCALE GENOMIC DNA]</scope>
    <source>
        <strain evidence="3 4">DSM 15895</strain>
    </source>
</reference>
<evidence type="ECO:0000259" key="2">
    <source>
        <dbReference type="Pfam" id="PF02311"/>
    </source>
</evidence>
<sequence>MELIDTPYYLNETHKHIEKVLSFNDTNVVNMQLQIGQTVAEHEVDADVLIIVKRGKVIFTVEGREVEVSQHNLLHMAPGERHSLRAEEVSDFMVLQIKR</sequence>
<dbReference type="SUPFAM" id="SSF51182">
    <property type="entry name" value="RmlC-like cupins"/>
    <property type="match status" value="1"/>
</dbReference>
<comment type="caution">
    <text evidence="3">The sequence shown here is derived from an EMBL/GenBank/DDBJ whole genome shotgun (WGS) entry which is preliminary data.</text>
</comment>
<dbReference type="EMBL" id="JACHHE010000014">
    <property type="protein sequence ID" value="MBB5181858.1"/>
    <property type="molecule type" value="Genomic_DNA"/>
</dbReference>
<protein>
    <submittedName>
        <fullName evidence="3">Quercetin dioxygenase-like cupin family protein</fullName>
    </submittedName>
</protein>
<keyword evidence="3" id="KW-0560">Oxidoreductase</keyword>
<keyword evidence="3" id="KW-0223">Dioxygenase</keyword>
<dbReference type="GO" id="GO:0003677">
    <property type="term" value="F:DNA binding"/>
    <property type="evidence" value="ECO:0007669"/>
    <property type="project" value="UniProtKB-KW"/>
</dbReference>
<dbReference type="InterPro" id="IPR011051">
    <property type="entry name" value="RmlC_Cupin_sf"/>
</dbReference>
<proteinExistence type="predicted"/>
<dbReference type="GO" id="GO:0051213">
    <property type="term" value="F:dioxygenase activity"/>
    <property type="evidence" value="ECO:0007669"/>
    <property type="project" value="UniProtKB-KW"/>
</dbReference>
<feature type="domain" description="AraC-type arabinose-binding/dimerisation" evidence="2">
    <location>
        <begin position="36"/>
        <end position="88"/>
    </location>
</feature>
<evidence type="ECO:0000313" key="3">
    <source>
        <dbReference type="EMBL" id="MBB5181858.1"/>
    </source>
</evidence>
<evidence type="ECO:0000313" key="4">
    <source>
        <dbReference type="Proteomes" id="UP000525923"/>
    </source>
</evidence>
<organism evidence="3 4">
    <name type="scientific">Planococcus koreensis</name>
    <dbReference type="NCBI Taxonomy" id="112331"/>
    <lineage>
        <taxon>Bacteria</taxon>
        <taxon>Bacillati</taxon>
        <taxon>Bacillota</taxon>
        <taxon>Bacilli</taxon>
        <taxon>Bacillales</taxon>
        <taxon>Caryophanaceae</taxon>
        <taxon>Planococcus</taxon>
    </lineage>
</organism>
<dbReference type="GO" id="GO:0006355">
    <property type="term" value="P:regulation of DNA-templated transcription"/>
    <property type="evidence" value="ECO:0007669"/>
    <property type="project" value="InterPro"/>
</dbReference>
<keyword evidence="4" id="KW-1185">Reference proteome</keyword>